<sequence>MDSKSPVAFGSLPLEIVDEIFSALPTAPLLNLRLVNRQLGAIATAWAFRHVRLGARQGCYDHQHFVWIAQSEKLRPLVREITCDTWLGHTAKYCDQFAFNHPAEFLNALPLIRCFHNLTSLHLRFSEHTKHEHIDAMDTETDNFRYRVLDTVFHCLAGTWSAENQLEMDEKVLPYSFEAEYVMAPAEVSELGPIPIKELTVSNLADYHDERFTESEVFKKVISSSSLRDLKMSITLQEVEKDHDGEFQPADALWFREKYVMFESLPRTWLSPSVAGNLRVLSLYSRDYWGWNPKMDFRAIRPGSGPDSGFPNLKVLALGKYIFSHEWQIEWIESLGQMNASGGLEELYLDRCPILVQARHDAPADYGTTIVGRDSDGNSVEVSNEGYYQMDAILEDDLFEPYMTYEDYPLRWHHIFPRWRESMKALKVFKMGHSSWRSAPEQTMDLPIATSK</sequence>
<evidence type="ECO:0000259" key="1">
    <source>
        <dbReference type="PROSITE" id="PS50181"/>
    </source>
</evidence>
<reference evidence="2" key="1">
    <citation type="submission" date="2020-03" db="EMBL/GenBank/DDBJ databases">
        <title>Draft Genome Sequence of Cylindrodendrum hubeiense.</title>
        <authorList>
            <person name="Buettner E."/>
            <person name="Kellner H."/>
        </authorList>
    </citation>
    <scope>NUCLEOTIDE SEQUENCE</scope>
    <source>
        <strain evidence="2">IHI 201604</strain>
    </source>
</reference>
<dbReference type="InterPro" id="IPR036047">
    <property type="entry name" value="F-box-like_dom_sf"/>
</dbReference>
<comment type="caution">
    <text evidence="2">The sequence shown here is derived from an EMBL/GenBank/DDBJ whole genome shotgun (WGS) entry which is preliminary data.</text>
</comment>
<dbReference type="Proteomes" id="UP000722485">
    <property type="component" value="Unassembled WGS sequence"/>
</dbReference>
<name>A0A9P5LF96_9HYPO</name>
<gene>
    <name evidence="2" type="ORF">G7Z17_g6356</name>
</gene>
<dbReference type="EMBL" id="JAANBB010000121">
    <property type="protein sequence ID" value="KAF7549467.1"/>
    <property type="molecule type" value="Genomic_DNA"/>
</dbReference>
<keyword evidence="3" id="KW-1185">Reference proteome</keyword>
<evidence type="ECO:0000313" key="2">
    <source>
        <dbReference type="EMBL" id="KAF7549467.1"/>
    </source>
</evidence>
<feature type="domain" description="F-box" evidence="1">
    <location>
        <begin position="6"/>
        <end position="51"/>
    </location>
</feature>
<dbReference type="PANTHER" id="PTHR42057:SF2">
    <property type="entry name" value="F-BOX DOMAIN PROTEIN (AFU_ORTHOLOGUE AFUA_4G00200)-RELATED"/>
    <property type="match status" value="1"/>
</dbReference>
<dbReference type="PROSITE" id="PS50181">
    <property type="entry name" value="FBOX"/>
    <property type="match status" value="1"/>
</dbReference>
<proteinExistence type="predicted"/>
<dbReference type="SUPFAM" id="SSF81383">
    <property type="entry name" value="F-box domain"/>
    <property type="match status" value="1"/>
</dbReference>
<evidence type="ECO:0000313" key="3">
    <source>
        <dbReference type="Proteomes" id="UP000722485"/>
    </source>
</evidence>
<organism evidence="2 3">
    <name type="scientific">Cylindrodendrum hubeiense</name>
    <dbReference type="NCBI Taxonomy" id="595255"/>
    <lineage>
        <taxon>Eukaryota</taxon>
        <taxon>Fungi</taxon>
        <taxon>Dikarya</taxon>
        <taxon>Ascomycota</taxon>
        <taxon>Pezizomycotina</taxon>
        <taxon>Sordariomycetes</taxon>
        <taxon>Hypocreomycetidae</taxon>
        <taxon>Hypocreales</taxon>
        <taxon>Nectriaceae</taxon>
        <taxon>Cylindrodendrum</taxon>
    </lineage>
</organism>
<dbReference type="OrthoDB" id="3140657at2759"/>
<dbReference type="PANTHER" id="PTHR42057">
    <property type="entry name" value="F-BOX DOMAIN PROTEIN (AFU_ORTHOLOGUE AFUA_4G00200)"/>
    <property type="match status" value="1"/>
</dbReference>
<dbReference type="InterPro" id="IPR001810">
    <property type="entry name" value="F-box_dom"/>
</dbReference>
<accession>A0A9P5LF96</accession>
<dbReference type="AlphaFoldDB" id="A0A9P5LF96"/>
<protein>
    <recommendedName>
        <fullName evidence="1">F-box domain-containing protein</fullName>
    </recommendedName>
</protein>